<dbReference type="RefSeq" id="WP_310010338.1">
    <property type="nucleotide sequence ID" value="NZ_JAVDSJ010000002.1"/>
</dbReference>
<protein>
    <recommendedName>
        <fullName evidence="3">Transposase</fullName>
    </recommendedName>
</protein>
<sequence length="46" mass="4936">MKAFLLTVTRESGVPLTLTIIAHSSFDVHTSALDMFGVCKISVRAA</sequence>
<proteinExistence type="predicted"/>
<accession>A0ABU1PCZ6</accession>
<reference evidence="1 2" key="1">
    <citation type="submission" date="2023-07" db="EMBL/GenBank/DDBJ databases">
        <title>Sorghum-associated microbial communities from plants grown in Nebraska, USA.</title>
        <authorList>
            <person name="Schachtman D."/>
        </authorList>
    </citation>
    <scope>NUCLEOTIDE SEQUENCE [LARGE SCALE GENOMIC DNA]</scope>
    <source>
        <strain evidence="1 2">596</strain>
    </source>
</reference>
<organism evidence="1 2">
    <name type="scientific">Herbaspirillum frisingense</name>
    <dbReference type="NCBI Taxonomy" id="92645"/>
    <lineage>
        <taxon>Bacteria</taxon>
        <taxon>Pseudomonadati</taxon>
        <taxon>Pseudomonadota</taxon>
        <taxon>Betaproteobacteria</taxon>
        <taxon>Burkholderiales</taxon>
        <taxon>Oxalobacteraceae</taxon>
        <taxon>Herbaspirillum</taxon>
    </lineage>
</organism>
<keyword evidence="2" id="KW-1185">Reference proteome</keyword>
<evidence type="ECO:0008006" key="3">
    <source>
        <dbReference type="Google" id="ProtNLM"/>
    </source>
</evidence>
<dbReference type="Proteomes" id="UP001260715">
    <property type="component" value="Unassembled WGS sequence"/>
</dbReference>
<name>A0ABU1PCZ6_9BURK</name>
<dbReference type="EMBL" id="JAVDSJ010000002">
    <property type="protein sequence ID" value="MDR6583786.1"/>
    <property type="molecule type" value="Genomic_DNA"/>
</dbReference>
<evidence type="ECO:0000313" key="2">
    <source>
        <dbReference type="Proteomes" id="UP001260715"/>
    </source>
</evidence>
<gene>
    <name evidence="1" type="ORF">J2W50_001984</name>
</gene>
<comment type="caution">
    <text evidence="1">The sequence shown here is derived from an EMBL/GenBank/DDBJ whole genome shotgun (WGS) entry which is preliminary data.</text>
</comment>
<evidence type="ECO:0000313" key="1">
    <source>
        <dbReference type="EMBL" id="MDR6583786.1"/>
    </source>
</evidence>